<dbReference type="Gene3D" id="2.30.42.60">
    <property type="match status" value="1"/>
</dbReference>
<feature type="transmembrane region" description="Helical" evidence="13">
    <location>
        <begin position="23"/>
        <end position="41"/>
    </location>
</feature>
<keyword evidence="9 13" id="KW-1133">Transmembrane helix</keyword>
<dbReference type="InterPro" id="IPR040963">
    <property type="entry name" value="MCR"/>
</dbReference>
<keyword evidence="7" id="KW-0479">Metal-binding</keyword>
<keyword evidence="6 13" id="KW-0812">Transmembrane</keyword>
<reference evidence="15 16" key="1">
    <citation type="submission" date="2016-04" db="EMBL/GenBank/DDBJ databases">
        <title>Draft genome sequence of freshwater magnetotactic bacteria Magnetospirillum marisnigri SP-1 and Magnetospirillum moscoviense BB-1.</title>
        <authorList>
            <person name="Koziaeva V."/>
            <person name="Dziuba M.V."/>
            <person name="Ivanov T.M."/>
            <person name="Kuznetsov B."/>
            <person name="Grouzdev D.S."/>
        </authorList>
    </citation>
    <scope>NUCLEOTIDE SEQUENCE [LARGE SCALE GENOMIC DNA]</scope>
    <source>
        <strain evidence="15 16">SP-1</strain>
    </source>
</reference>
<dbReference type="Pfam" id="PF13365">
    <property type="entry name" value="Trypsin_2"/>
    <property type="match status" value="1"/>
</dbReference>
<dbReference type="SUPFAM" id="SSF50156">
    <property type="entry name" value="PDZ domain-like"/>
    <property type="match status" value="2"/>
</dbReference>
<evidence type="ECO:0000313" key="16">
    <source>
        <dbReference type="Proteomes" id="UP000078428"/>
    </source>
</evidence>
<feature type="domain" description="PDZ" evidence="14">
    <location>
        <begin position="661"/>
        <end position="763"/>
    </location>
</feature>
<keyword evidence="5" id="KW-0645">Protease</keyword>
<dbReference type="STRING" id="1285242.A6A04_20275"/>
<evidence type="ECO:0000256" key="9">
    <source>
        <dbReference type="ARBA" id="ARBA00022989"/>
    </source>
</evidence>
<keyword evidence="8" id="KW-0378">Hydrolase</keyword>
<accession>A0A178MG04</accession>
<evidence type="ECO:0000256" key="1">
    <source>
        <dbReference type="ARBA" id="ARBA00001971"/>
    </source>
</evidence>
<dbReference type="PRINTS" id="PR00834">
    <property type="entry name" value="PROTEASES2C"/>
</dbReference>
<dbReference type="SUPFAM" id="SSF50494">
    <property type="entry name" value="Trypsin-like serine proteases"/>
    <property type="match status" value="1"/>
</dbReference>
<dbReference type="InterPro" id="IPR001940">
    <property type="entry name" value="Peptidase_S1C"/>
</dbReference>
<organism evidence="15 16">
    <name type="scientific">Paramagnetospirillum marisnigri</name>
    <dbReference type="NCBI Taxonomy" id="1285242"/>
    <lineage>
        <taxon>Bacteria</taxon>
        <taxon>Pseudomonadati</taxon>
        <taxon>Pseudomonadota</taxon>
        <taxon>Alphaproteobacteria</taxon>
        <taxon>Rhodospirillales</taxon>
        <taxon>Magnetospirillaceae</taxon>
        <taxon>Paramagnetospirillum</taxon>
    </lineage>
</organism>
<dbReference type="GO" id="GO:0006508">
    <property type="term" value="P:proteolysis"/>
    <property type="evidence" value="ECO:0007669"/>
    <property type="project" value="UniProtKB-KW"/>
</dbReference>
<evidence type="ECO:0000256" key="2">
    <source>
        <dbReference type="ARBA" id="ARBA00004206"/>
    </source>
</evidence>
<evidence type="ECO:0000256" key="10">
    <source>
        <dbReference type="ARBA" id="ARBA00023004"/>
    </source>
</evidence>
<keyword evidence="12" id="KW-1281">Magnetosome</keyword>
<dbReference type="Pfam" id="PF00595">
    <property type="entry name" value="PDZ"/>
    <property type="match status" value="1"/>
</dbReference>
<dbReference type="EMBL" id="LWQT01000079">
    <property type="protein sequence ID" value="OAN47639.1"/>
    <property type="molecule type" value="Genomic_DNA"/>
</dbReference>
<keyword evidence="10" id="KW-0408">Iron</keyword>
<dbReference type="PANTHER" id="PTHR43343:SF3">
    <property type="entry name" value="PROTEASE DO-LIKE 8, CHLOROPLASTIC"/>
    <property type="match status" value="1"/>
</dbReference>
<keyword evidence="3" id="KW-0091">Biomineralization</keyword>
<dbReference type="GO" id="GO:0004252">
    <property type="term" value="F:serine-type endopeptidase activity"/>
    <property type="evidence" value="ECO:0007669"/>
    <property type="project" value="InterPro"/>
</dbReference>
<dbReference type="PANTHER" id="PTHR43343">
    <property type="entry name" value="PEPTIDASE S12"/>
    <property type="match status" value="1"/>
</dbReference>
<keyword evidence="16" id="KW-1185">Reference proteome</keyword>
<dbReference type="InterPro" id="IPR036034">
    <property type="entry name" value="PDZ_sf"/>
</dbReference>
<sequence>MFNGDEEADGRSNVACGKDLKRYLMLMGVVALIVLFGAFVYRQSSGGLRLGAMIEQMRGGRTAVNVPATSGAANPAVSVPAKGFVGAPSSMGAIATLPPVLDFGPAPVGNGGPFSSVVTLLRNSVVSVTASSRGGQGMPAPLGLANPDGLPHFANPTTRSVENIGTGVIVRNDGFIVTNYHVVRGANSVFVTVLDDMGSTRYSAEIVKMDEALDLALLKISPKAPLSAAVLGDSDTVRVADEVIAIGTPFGLDMSVSRGIISAKGKSMVIEGVTHSNLLQTDAAINQGNSGGPLVATNGTVVGINTAIYTPNGAFAGIGFAVPSNKARLFVLDEAGWLPTATLEGPTMGLVALQGPSRVGVGAAGPAIMAGVPAPHTDGRQNMDCTNCHDIIPGNAGMVAAGPMIPAVAPLPPPSIPANASPPHTDGRQNMACNTCHQIIGTTAGVVAFGQPMMPIAVQQPPAPAIQANASNPHTDGRQNMNCANCHPIIGATAGPAAFGQPGMNGYQFAQAPGSLAINVQGPRGTKMAGAGKHNLLGAMMESMSQQMSVQTGQPAGRGVLLTGVIPNTPAATAGLRPGDILLKVDGRPVAIPRDVVAIMAEMPNGRTVRLGVLRDGEVRDVNLVVGPAGLAAAVPMPSQNTGQTGMAISPMAGAAPIMPGVPVIKPPKPPTEFNWLGMEIETFQAPPPMAGVPAGPPAESTKGVQVGGVLAGSRAAIGGLQVNDLIIEVNGQPVTGPARLDAAIKAATAAGQQILLKVNRKGQDFWIVL</sequence>
<dbReference type="Gene3D" id="2.40.10.120">
    <property type="match status" value="1"/>
</dbReference>
<dbReference type="Gene3D" id="2.30.42.10">
    <property type="match status" value="2"/>
</dbReference>
<dbReference type="Pfam" id="PF13180">
    <property type="entry name" value="PDZ_2"/>
    <property type="match status" value="1"/>
</dbReference>
<keyword evidence="11 13" id="KW-0472">Membrane</keyword>
<dbReference type="SUPFAM" id="SSF48695">
    <property type="entry name" value="Multiheme cytochromes"/>
    <property type="match status" value="1"/>
</dbReference>
<evidence type="ECO:0000256" key="7">
    <source>
        <dbReference type="ARBA" id="ARBA00022723"/>
    </source>
</evidence>
<evidence type="ECO:0000256" key="13">
    <source>
        <dbReference type="SAM" id="Phobius"/>
    </source>
</evidence>
<dbReference type="InterPro" id="IPR051201">
    <property type="entry name" value="Chloro_Bact_Ser_Proteases"/>
</dbReference>
<protein>
    <submittedName>
        <fullName evidence="15">Trypsin</fullName>
    </submittedName>
</protein>
<evidence type="ECO:0000256" key="5">
    <source>
        <dbReference type="ARBA" id="ARBA00022670"/>
    </source>
</evidence>
<comment type="cofactor">
    <cofactor evidence="1">
        <name>heme</name>
        <dbReference type="ChEBI" id="CHEBI:30413"/>
    </cofactor>
</comment>
<evidence type="ECO:0000256" key="3">
    <source>
        <dbReference type="ARBA" id="ARBA00022591"/>
    </source>
</evidence>
<dbReference type="AlphaFoldDB" id="A0A178MG04"/>
<evidence type="ECO:0000256" key="11">
    <source>
        <dbReference type="ARBA" id="ARBA00023136"/>
    </source>
</evidence>
<evidence type="ECO:0000256" key="8">
    <source>
        <dbReference type="ARBA" id="ARBA00022801"/>
    </source>
</evidence>
<proteinExistence type="predicted"/>
<dbReference type="InterPro" id="IPR036280">
    <property type="entry name" value="Multihaem_cyt_sf"/>
</dbReference>
<evidence type="ECO:0000256" key="12">
    <source>
        <dbReference type="ARBA" id="ARBA00023178"/>
    </source>
</evidence>
<dbReference type="PROSITE" id="PS50106">
    <property type="entry name" value="PDZ"/>
    <property type="match status" value="2"/>
</dbReference>
<dbReference type="GO" id="GO:0110146">
    <property type="term" value="C:magnetosome membrane"/>
    <property type="evidence" value="ECO:0007669"/>
    <property type="project" value="UniProtKB-SubCell"/>
</dbReference>
<comment type="subcellular location">
    <subcellularLocation>
        <location evidence="2">Magnetosome membrane</location>
        <topology evidence="2">Single-pass membrane protein</topology>
    </subcellularLocation>
</comment>
<dbReference type="NCBIfam" id="NF040960">
    <property type="entry name" value="MamE"/>
    <property type="match status" value="1"/>
</dbReference>
<name>A0A178MG04_9PROT</name>
<dbReference type="Proteomes" id="UP000078428">
    <property type="component" value="Unassembled WGS sequence"/>
</dbReference>
<evidence type="ECO:0000256" key="6">
    <source>
        <dbReference type="ARBA" id="ARBA00022692"/>
    </source>
</evidence>
<gene>
    <name evidence="15" type="ORF">A6A04_20275</name>
</gene>
<dbReference type="GO" id="GO:0046872">
    <property type="term" value="F:metal ion binding"/>
    <property type="evidence" value="ECO:0007669"/>
    <property type="project" value="UniProtKB-KW"/>
</dbReference>
<dbReference type="Pfam" id="PF18509">
    <property type="entry name" value="MCR"/>
    <property type="match status" value="3"/>
</dbReference>
<dbReference type="InterPro" id="IPR001478">
    <property type="entry name" value="PDZ"/>
</dbReference>
<evidence type="ECO:0000256" key="4">
    <source>
        <dbReference type="ARBA" id="ARBA00022617"/>
    </source>
</evidence>
<dbReference type="InterPro" id="IPR009003">
    <property type="entry name" value="Peptidase_S1_PA"/>
</dbReference>
<dbReference type="RefSeq" id="WP_068494562.1">
    <property type="nucleotide sequence ID" value="NZ_LWQT01000079.1"/>
</dbReference>
<evidence type="ECO:0000313" key="15">
    <source>
        <dbReference type="EMBL" id="OAN47639.1"/>
    </source>
</evidence>
<dbReference type="SMART" id="SM00228">
    <property type="entry name" value="PDZ"/>
    <property type="match status" value="2"/>
</dbReference>
<keyword evidence="4" id="KW-0349">Heme</keyword>
<evidence type="ECO:0000259" key="14">
    <source>
        <dbReference type="PROSITE" id="PS50106"/>
    </source>
</evidence>
<comment type="caution">
    <text evidence="15">The sequence shown here is derived from an EMBL/GenBank/DDBJ whole genome shotgun (WGS) entry which is preliminary data.</text>
</comment>
<feature type="domain" description="PDZ" evidence="14">
    <location>
        <begin position="519"/>
        <end position="617"/>
    </location>
</feature>